<protein>
    <recommendedName>
        <fullName evidence="6">Ferredoxin-type protein NapF</fullName>
    </recommendedName>
</protein>
<feature type="binding site" evidence="6">
    <location>
        <position position="150"/>
    </location>
    <ligand>
        <name>[4Fe-4S] cluster</name>
        <dbReference type="ChEBI" id="CHEBI:49883"/>
        <label>3</label>
    </ligand>
</feature>
<keyword evidence="2 6" id="KW-0479">Metal-binding</keyword>
<comment type="cofactor">
    <cofactor evidence="6">
        <name>[4Fe-4S] cluster</name>
        <dbReference type="ChEBI" id="CHEBI:49883"/>
    </cofactor>
</comment>
<feature type="domain" description="4Fe-4S ferredoxin-type" evidence="7">
    <location>
        <begin position="26"/>
        <end position="56"/>
    </location>
</feature>
<feature type="binding site" evidence="6">
    <location>
        <position position="143"/>
    </location>
    <ligand>
        <name>[4Fe-4S] cluster</name>
        <dbReference type="ChEBI" id="CHEBI:49883"/>
        <label>3</label>
    </ligand>
</feature>
<dbReference type="PROSITE" id="PS51379">
    <property type="entry name" value="4FE4S_FER_2"/>
    <property type="match status" value="3"/>
</dbReference>
<feature type="binding site" evidence="6">
    <location>
        <position position="74"/>
    </location>
    <ligand>
        <name>[4Fe-4S] cluster</name>
        <dbReference type="ChEBI" id="CHEBI:49883"/>
        <label>2</label>
    </ligand>
</feature>
<comment type="subcellular location">
    <subcellularLocation>
        <location evidence="6">Cytoplasm</location>
    </subcellularLocation>
</comment>
<dbReference type="EMBL" id="QZEI01000002">
    <property type="protein sequence ID" value="RLV61525.1"/>
    <property type="molecule type" value="Genomic_DNA"/>
</dbReference>
<dbReference type="CDD" id="cd10564">
    <property type="entry name" value="NapF_like"/>
    <property type="match status" value="1"/>
</dbReference>
<dbReference type="GO" id="GO:0046872">
    <property type="term" value="F:metal ion binding"/>
    <property type="evidence" value="ECO:0007669"/>
    <property type="project" value="UniProtKB-KW"/>
</dbReference>
<dbReference type="PANTHER" id="PTHR43687">
    <property type="entry name" value="ADENYLYLSULFATE REDUCTASE, BETA SUBUNIT"/>
    <property type="match status" value="1"/>
</dbReference>
<dbReference type="Gene3D" id="3.30.70.20">
    <property type="match status" value="2"/>
</dbReference>
<dbReference type="InterPro" id="IPR017896">
    <property type="entry name" value="4Fe4S_Fe-S-bd"/>
</dbReference>
<dbReference type="Pfam" id="PF12838">
    <property type="entry name" value="Fer4_7"/>
    <property type="match status" value="1"/>
</dbReference>
<evidence type="ECO:0000256" key="3">
    <source>
        <dbReference type="ARBA" id="ARBA00022737"/>
    </source>
</evidence>
<dbReference type="Proteomes" id="UP000281474">
    <property type="component" value="Unassembled WGS sequence"/>
</dbReference>
<dbReference type="SUPFAM" id="SSF54862">
    <property type="entry name" value="4Fe-4S ferredoxins"/>
    <property type="match status" value="1"/>
</dbReference>
<keyword evidence="6" id="KW-0963">Cytoplasm</keyword>
<dbReference type="RefSeq" id="WP_121837198.1">
    <property type="nucleotide sequence ID" value="NZ_ML014754.1"/>
</dbReference>
<evidence type="ECO:0000313" key="9">
    <source>
        <dbReference type="Proteomes" id="UP000281474"/>
    </source>
</evidence>
<reference evidence="8 9" key="1">
    <citation type="submission" date="2018-09" db="EMBL/GenBank/DDBJ databases">
        <title>Phylogeny of the Shewanellaceae, and recommendation for two new genera, Pseudoshewanella and Parashewanella.</title>
        <authorList>
            <person name="Wang G."/>
        </authorList>
    </citation>
    <scope>NUCLEOTIDE SEQUENCE [LARGE SCALE GENOMIC DNA]</scope>
    <source>
        <strain evidence="8 9">C51</strain>
    </source>
</reference>
<dbReference type="NCBIfam" id="TIGR00402">
    <property type="entry name" value="napF"/>
    <property type="match status" value="1"/>
</dbReference>
<feature type="domain" description="4Fe-4S ferredoxin-type" evidence="7">
    <location>
        <begin position="131"/>
        <end position="160"/>
    </location>
</feature>
<accession>A0A3L8Q1Q3</accession>
<comment type="subunit">
    <text evidence="6">Interacts with the cytoplasmic NapA precursor.</text>
</comment>
<feature type="binding site" evidence="6">
    <location>
        <position position="39"/>
    </location>
    <ligand>
        <name>[4Fe-4S] cluster</name>
        <dbReference type="ChEBI" id="CHEBI:49883"/>
        <label>1</label>
    </ligand>
</feature>
<keyword evidence="4 6" id="KW-0408">Iron</keyword>
<sequence length="160" mass="18071">MTSRVNLGRRRLFSRRKIDANRPPWVKQDIEFTDICSRCDACITACETKIIFRGDGGFPEVDFNKGECTFCEQCVNACKEPIFDIKQAQPWEIKAQVKDNCLAHNGVWCQSCQDMCEPEAIRFEFRINQAPIPIIDTQACTGCGACVEPCPTNAIKITEV</sequence>
<feature type="binding site" evidence="6">
    <location>
        <position position="146"/>
    </location>
    <ligand>
        <name>[4Fe-4S] cluster</name>
        <dbReference type="ChEBI" id="CHEBI:49883"/>
        <label>3</label>
    </ligand>
</feature>
<feature type="domain" description="4Fe-4S ferredoxin-type" evidence="7">
    <location>
        <begin position="57"/>
        <end position="88"/>
    </location>
</feature>
<dbReference type="Pfam" id="PF00037">
    <property type="entry name" value="Fer4"/>
    <property type="match status" value="1"/>
</dbReference>
<feature type="binding site" evidence="6">
    <location>
        <position position="42"/>
    </location>
    <ligand>
        <name>[4Fe-4S] cluster</name>
        <dbReference type="ChEBI" id="CHEBI:49883"/>
        <label>1</label>
    </ligand>
</feature>
<feature type="binding site" evidence="6">
    <location>
        <position position="46"/>
    </location>
    <ligand>
        <name>[4Fe-4S] cluster</name>
        <dbReference type="ChEBI" id="CHEBI:49883"/>
        <label>1</label>
    </ligand>
</feature>
<evidence type="ECO:0000256" key="5">
    <source>
        <dbReference type="ARBA" id="ARBA00023014"/>
    </source>
</evidence>
<gene>
    <name evidence="6 8" type="primary">napF</name>
    <name evidence="8" type="ORF">D5018_01370</name>
</gene>
<evidence type="ECO:0000313" key="8">
    <source>
        <dbReference type="EMBL" id="RLV61525.1"/>
    </source>
</evidence>
<feature type="binding site" evidence="6">
    <location>
        <position position="36"/>
    </location>
    <ligand>
        <name>[4Fe-4S] cluster</name>
        <dbReference type="ChEBI" id="CHEBI:49883"/>
        <label>1</label>
    </ligand>
</feature>
<feature type="binding site" evidence="6">
    <location>
        <position position="140"/>
    </location>
    <ligand>
        <name>[4Fe-4S] cluster</name>
        <dbReference type="ChEBI" id="CHEBI:49883"/>
        <label>3</label>
    </ligand>
</feature>
<evidence type="ECO:0000256" key="6">
    <source>
        <dbReference type="HAMAP-Rule" id="MF_02201"/>
    </source>
</evidence>
<feature type="binding site" evidence="6">
    <location>
        <position position="68"/>
    </location>
    <ligand>
        <name>[4Fe-4S] cluster</name>
        <dbReference type="ChEBI" id="CHEBI:49883"/>
        <label>2</label>
    </ligand>
</feature>
<dbReference type="GO" id="GO:0051539">
    <property type="term" value="F:4 iron, 4 sulfur cluster binding"/>
    <property type="evidence" value="ECO:0007669"/>
    <property type="project" value="UniProtKB-UniRule"/>
</dbReference>
<dbReference type="InterPro" id="IPR004496">
    <property type="entry name" value="NapF"/>
</dbReference>
<keyword evidence="9" id="KW-1185">Reference proteome</keyword>
<name>A0A3L8Q1Q3_9GAMM</name>
<keyword evidence="5 6" id="KW-0411">Iron-sulfur</keyword>
<evidence type="ECO:0000256" key="2">
    <source>
        <dbReference type="ARBA" id="ARBA00022723"/>
    </source>
</evidence>
<dbReference type="AlphaFoldDB" id="A0A3L8Q1Q3"/>
<keyword evidence="3 6" id="KW-0677">Repeat</keyword>
<keyword evidence="1 6" id="KW-0004">4Fe-4S</keyword>
<dbReference type="InterPro" id="IPR017900">
    <property type="entry name" value="4Fe4S_Fe_S_CS"/>
</dbReference>
<evidence type="ECO:0000256" key="1">
    <source>
        <dbReference type="ARBA" id="ARBA00022485"/>
    </source>
</evidence>
<comment type="caution">
    <text evidence="8">The sequence shown here is derived from an EMBL/GenBank/DDBJ whole genome shotgun (WGS) entry which is preliminary data.</text>
</comment>
<dbReference type="InterPro" id="IPR050572">
    <property type="entry name" value="Fe-S_Ferredoxin"/>
</dbReference>
<dbReference type="OrthoDB" id="9808559at2"/>
<comment type="similarity">
    <text evidence="6">Belongs to the NapF family.</text>
</comment>
<evidence type="ECO:0000256" key="4">
    <source>
        <dbReference type="ARBA" id="ARBA00023004"/>
    </source>
</evidence>
<dbReference type="PROSITE" id="PS00198">
    <property type="entry name" value="4FE4S_FER_1"/>
    <property type="match status" value="1"/>
</dbReference>
<feature type="binding site" evidence="6">
    <location>
        <position position="71"/>
    </location>
    <ligand>
        <name>[4Fe-4S] cluster</name>
        <dbReference type="ChEBI" id="CHEBI:49883"/>
        <label>2</label>
    </ligand>
</feature>
<dbReference type="HAMAP" id="MF_02201">
    <property type="entry name" value="NapF"/>
    <property type="match status" value="1"/>
</dbReference>
<dbReference type="GO" id="GO:0005737">
    <property type="term" value="C:cytoplasm"/>
    <property type="evidence" value="ECO:0007669"/>
    <property type="project" value="UniProtKB-SubCell"/>
</dbReference>
<evidence type="ECO:0000259" key="7">
    <source>
        <dbReference type="PROSITE" id="PS51379"/>
    </source>
</evidence>
<feature type="binding site" evidence="6">
    <location>
        <position position="78"/>
    </location>
    <ligand>
        <name>[4Fe-4S] cluster</name>
        <dbReference type="ChEBI" id="CHEBI:49883"/>
        <label>2</label>
    </ligand>
</feature>
<proteinExistence type="inferred from homology"/>
<comment type="function">
    <text evidence="6">Could be involved in the maturation of NapA, the catalytic subunit of the periplasmic nitrate reductase, before its export into the periplasm.</text>
</comment>
<dbReference type="PANTHER" id="PTHR43687:SF1">
    <property type="entry name" value="FERREDOXIN III"/>
    <property type="match status" value="1"/>
</dbReference>
<organism evidence="8 9">
    <name type="scientific">Parashewanella curva</name>
    <dbReference type="NCBI Taxonomy" id="2338552"/>
    <lineage>
        <taxon>Bacteria</taxon>
        <taxon>Pseudomonadati</taxon>
        <taxon>Pseudomonadota</taxon>
        <taxon>Gammaproteobacteria</taxon>
        <taxon>Alteromonadales</taxon>
        <taxon>Shewanellaceae</taxon>
        <taxon>Parashewanella</taxon>
    </lineage>
</organism>